<dbReference type="SUPFAM" id="SSF103481">
    <property type="entry name" value="Multidrug resistance efflux transporter EmrE"/>
    <property type="match status" value="2"/>
</dbReference>
<evidence type="ECO:0000313" key="7">
    <source>
        <dbReference type="Proteomes" id="UP000586722"/>
    </source>
</evidence>
<dbReference type="Pfam" id="PF00892">
    <property type="entry name" value="EamA"/>
    <property type="match status" value="2"/>
</dbReference>
<proteinExistence type="predicted"/>
<name>A0A7X5F2H4_9HYPH</name>
<dbReference type="InterPro" id="IPR037185">
    <property type="entry name" value="EmrE-like"/>
</dbReference>
<dbReference type="AlphaFoldDB" id="A0A7X5F2H4"/>
<accession>A0A7X5F2H4</accession>
<organism evidence="6 7">
    <name type="scientific">Pannonibacter tanglangensis</name>
    <dbReference type="NCBI Taxonomy" id="2750084"/>
    <lineage>
        <taxon>Bacteria</taxon>
        <taxon>Pseudomonadati</taxon>
        <taxon>Pseudomonadota</taxon>
        <taxon>Alphaproteobacteria</taxon>
        <taxon>Hyphomicrobiales</taxon>
        <taxon>Stappiaceae</taxon>
        <taxon>Pannonibacter</taxon>
    </lineage>
</organism>
<dbReference type="EMBL" id="JAABLQ010000001">
    <property type="protein sequence ID" value="NBN78561.1"/>
    <property type="molecule type" value="Genomic_DNA"/>
</dbReference>
<keyword evidence="2" id="KW-1003">Cell membrane</keyword>
<dbReference type="PANTHER" id="PTHR32322:SF18">
    <property type="entry name" value="S-ADENOSYLMETHIONINE_S-ADENOSYLHOMOCYSTEINE TRANSPORTER"/>
    <property type="match status" value="1"/>
</dbReference>
<evidence type="ECO:0000256" key="5">
    <source>
        <dbReference type="ARBA" id="ARBA00023136"/>
    </source>
</evidence>
<dbReference type="GO" id="GO:0005886">
    <property type="term" value="C:plasma membrane"/>
    <property type="evidence" value="ECO:0007669"/>
    <property type="project" value="UniProtKB-SubCell"/>
</dbReference>
<evidence type="ECO:0000256" key="2">
    <source>
        <dbReference type="ARBA" id="ARBA00022475"/>
    </source>
</evidence>
<sequence length="291" mass="31144">MLLLTLAMLYWGGNTIAGRLAIGEVSPMVIVFLRWIIVAGLLAVMMRRQLVSEWDLARPHLPGMVAMALFGFVGFNILFYVAAHSTSAINLGIIQGSMPALVLLGTVLVFRARVKALQVAGILVTMAGVALVAAQGDFANLARLQINPGDGIMLVASLFYAGYTLALRNRPKLSGMVFFTLLSIISALASVPAVVYEIAAGTAIWPGLEGWLIVLFIALFPSFLAQIHFMRGVELIGPGRAGVFINLVPIFSAILAVLLLGEPFQWHHAVALVLVLGGIWLSERKAEAALS</sequence>
<evidence type="ECO:0000313" key="6">
    <source>
        <dbReference type="EMBL" id="NBN78561.1"/>
    </source>
</evidence>
<dbReference type="PANTHER" id="PTHR32322">
    <property type="entry name" value="INNER MEMBRANE TRANSPORTER"/>
    <property type="match status" value="1"/>
</dbReference>
<protein>
    <submittedName>
        <fullName evidence="6">EamA family transporter</fullName>
    </submittedName>
</protein>
<keyword evidence="5" id="KW-0472">Membrane</keyword>
<dbReference type="InterPro" id="IPR000620">
    <property type="entry name" value="EamA_dom"/>
</dbReference>
<evidence type="ECO:0000256" key="3">
    <source>
        <dbReference type="ARBA" id="ARBA00022692"/>
    </source>
</evidence>
<dbReference type="InterPro" id="IPR050638">
    <property type="entry name" value="AA-Vitamin_Transporters"/>
</dbReference>
<evidence type="ECO:0000256" key="4">
    <source>
        <dbReference type="ARBA" id="ARBA00022989"/>
    </source>
</evidence>
<keyword evidence="7" id="KW-1185">Reference proteome</keyword>
<gene>
    <name evidence="6" type="ORF">GWI72_09805</name>
</gene>
<comment type="subcellular location">
    <subcellularLocation>
        <location evidence="1">Cell membrane</location>
        <topology evidence="1">Multi-pass membrane protein</topology>
    </subcellularLocation>
</comment>
<keyword evidence="3" id="KW-0812">Transmembrane</keyword>
<comment type="caution">
    <text evidence="6">The sequence shown here is derived from an EMBL/GenBank/DDBJ whole genome shotgun (WGS) entry which is preliminary data.</text>
</comment>
<reference evidence="7" key="1">
    <citation type="submission" date="2020-01" db="EMBL/GenBank/DDBJ databases">
        <authorList>
            <person name="Fang Y."/>
            <person name="Sun R."/>
            <person name="Nie L."/>
            <person name="He J."/>
            <person name="Hao L."/>
            <person name="Wang L."/>
            <person name="Su S."/>
            <person name="Lv E."/>
            <person name="Zhang Z."/>
            <person name="Xie R."/>
            <person name="Liu H."/>
        </authorList>
    </citation>
    <scope>NUCLEOTIDE SEQUENCE [LARGE SCALE GENOMIC DNA]</scope>
    <source>
        <strain evidence="7">XCT-53</strain>
    </source>
</reference>
<keyword evidence="4" id="KW-1133">Transmembrane helix</keyword>
<evidence type="ECO:0000256" key="1">
    <source>
        <dbReference type="ARBA" id="ARBA00004651"/>
    </source>
</evidence>
<dbReference type="Proteomes" id="UP000586722">
    <property type="component" value="Unassembled WGS sequence"/>
</dbReference>